<keyword evidence="2" id="KW-0732">Signal</keyword>
<keyword evidence="4" id="KW-1185">Reference proteome</keyword>
<evidence type="ECO:0000313" key="3">
    <source>
        <dbReference type="EMBL" id="EGG15160.1"/>
    </source>
</evidence>
<keyword evidence="1" id="KW-0472">Membrane</keyword>
<evidence type="ECO:0000256" key="2">
    <source>
        <dbReference type="SAM" id="SignalP"/>
    </source>
</evidence>
<dbReference type="RefSeq" id="XP_004351880.1">
    <property type="nucleotide sequence ID" value="XM_004351828.1"/>
</dbReference>
<gene>
    <name evidence="3" type="ORF">DFA_09986</name>
</gene>
<feature type="chain" id="PRO_5003313874" description="Transmembrane protein" evidence="2">
    <location>
        <begin position="26"/>
        <end position="153"/>
    </location>
</feature>
<accession>F4Q8Z1</accession>
<proteinExistence type="predicted"/>
<feature type="signal peptide" evidence="2">
    <location>
        <begin position="1"/>
        <end position="25"/>
    </location>
</feature>
<protein>
    <recommendedName>
        <fullName evidence="5">Transmembrane protein</fullName>
    </recommendedName>
</protein>
<evidence type="ECO:0000256" key="1">
    <source>
        <dbReference type="SAM" id="Phobius"/>
    </source>
</evidence>
<reference evidence="4" key="1">
    <citation type="journal article" date="2011" name="Genome Res.">
        <title>Phylogeny-wide analysis of social amoeba genomes highlights ancient origins for complex intercellular communication.</title>
        <authorList>
            <person name="Heidel A.J."/>
            <person name="Lawal H.M."/>
            <person name="Felder M."/>
            <person name="Schilde C."/>
            <person name="Helps N.R."/>
            <person name="Tunggal B."/>
            <person name="Rivero F."/>
            <person name="John U."/>
            <person name="Schleicher M."/>
            <person name="Eichinger L."/>
            <person name="Platzer M."/>
            <person name="Noegel A.A."/>
            <person name="Schaap P."/>
            <person name="Gloeckner G."/>
        </authorList>
    </citation>
    <scope>NUCLEOTIDE SEQUENCE [LARGE SCALE GENOMIC DNA]</scope>
    <source>
        <strain evidence="4">SH3</strain>
    </source>
</reference>
<dbReference type="KEGG" id="dfa:DFA_09986"/>
<evidence type="ECO:0008006" key="5">
    <source>
        <dbReference type="Google" id="ProtNLM"/>
    </source>
</evidence>
<sequence>MYKLLLCILCSLFLLQLFSVVQVQGECCLGIVDGNYTDDCNGVMEHDDFWKHWKCADAEIDIWGSGECDICIATWTGGALAVFVCLPLFVGIAILICIVLACRRRRHHTSHNSHSVHGATIVANTAPYQTLPTHDFGHHHHHHHQSSHHGGHH</sequence>
<dbReference type="EMBL" id="GL883026">
    <property type="protein sequence ID" value="EGG15160.1"/>
    <property type="molecule type" value="Genomic_DNA"/>
</dbReference>
<organism evidence="3 4">
    <name type="scientific">Cavenderia fasciculata</name>
    <name type="common">Slime mold</name>
    <name type="synonym">Dictyostelium fasciculatum</name>
    <dbReference type="NCBI Taxonomy" id="261658"/>
    <lineage>
        <taxon>Eukaryota</taxon>
        <taxon>Amoebozoa</taxon>
        <taxon>Evosea</taxon>
        <taxon>Eumycetozoa</taxon>
        <taxon>Dictyostelia</taxon>
        <taxon>Acytosteliales</taxon>
        <taxon>Cavenderiaceae</taxon>
        <taxon>Cavenderia</taxon>
    </lineage>
</organism>
<dbReference type="Proteomes" id="UP000007797">
    <property type="component" value="Unassembled WGS sequence"/>
</dbReference>
<dbReference type="GeneID" id="14867269"/>
<dbReference type="AlphaFoldDB" id="F4Q8Z1"/>
<keyword evidence="1" id="KW-0812">Transmembrane</keyword>
<evidence type="ECO:0000313" key="4">
    <source>
        <dbReference type="Proteomes" id="UP000007797"/>
    </source>
</evidence>
<name>F4Q8Z1_CACFS</name>
<feature type="transmembrane region" description="Helical" evidence="1">
    <location>
        <begin position="79"/>
        <end position="102"/>
    </location>
</feature>
<keyword evidence="1" id="KW-1133">Transmembrane helix</keyword>